<dbReference type="PROSITE" id="PS50172">
    <property type="entry name" value="BRCT"/>
    <property type="match status" value="1"/>
</dbReference>
<dbReference type="EMBL" id="LHPG02000025">
    <property type="protein sequence ID" value="PRW20191.1"/>
    <property type="molecule type" value="Genomic_DNA"/>
</dbReference>
<dbReference type="SMART" id="SM00292">
    <property type="entry name" value="BRCT"/>
    <property type="match status" value="1"/>
</dbReference>
<dbReference type="Gene3D" id="3.40.50.10190">
    <property type="entry name" value="BRCT domain"/>
    <property type="match status" value="1"/>
</dbReference>
<feature type="compositionally biased region" description="Low complexity" evidence="2">
    <location>
        <begin position="653"/>
        <end position="684"/>
    </location>
</feature>
<evidence type="ECO:0000313" key="5">
    <source>
        <dbReference type="Proteomes" id="UP000239899"/>
    </source>
</evidence>
<dbReference type="PANTHER" id="PTHR13561:SF20">
    <property type="entry name" value="DNA TOPOISOMERASE 2-BINDING PROTEIN 1"/>
    <property type="match status" value="1"/>
</dbReference>
<sequence>MPRAGAAQGAVQRLRAGGAATPAGTSAAAAAAAVVTGTGFYAGERAAVRELARLAGLQYSGDLVQGRTTHLVVAPSAGGGAASRKLHKAAEWGIPVLRLQWLLDSVAAGAVLPAGPYLVDFDEVDEEGAAVPAGGGAAQPPASCHELPARHRPSSVASNPLQPGDAPHGGGALQAATVLAPVGCSSGCKPAAVGQQGAAEQGRAALAPVANRLADQLHRMSIAPEDLSAQQQQNCQQQQQWDDGQQAQHVQQQQPRHPQPSDSPPQQRSPSASMGSPQRSLSLQGMLATRAALASPAEVGSAAAAEASGERWAEQALPGSPFTFSLAAALGRSVPEDPGYGSPMAASPAALATGAQAAGTASAGRSAAGGSRLHSASPASPALSSMACTPAGAGSQGDPLASLPTPACIRDWSDDDSSLGGSPLADAGRQPAASDDDNGPTQTPPAVRQAIAAAMGPTQHDEQGPAASSSSAGPAVDEHFITSRRAGGGASRRQPTAAAARRSVREWSESDSSGEEFPTPTGQRSGKGGLGLTGLTQLDPSSIVIARPKPAGSALLRAGGGTDQGGVVVGLKFLQRPPRGNAVREHHGLPNLKTVQFAEQVQVTPLSLLLSTKDKKTAVRLRPGGLLSRTEEEAEDDEFQPSSSGGRSRGRRSSASSSARTCGAPAGAAGSPADSGGRGQQQQQTEEEPVLAEPQTFYRLADGSWHLELCRFYTAAQAEEAAAFAGRTLVLPQGFDRSCELLKAVEREHAPMADIAGGIQIRRVKQGGSMLRLKGGTASRASRSYYWRLALDTASWRVVTDRAAVDFVAVE</sequence>
<dbReference type="GO" id="GO:0007095">
    <property type="term" value="P:mitotic G2 DNA damage checkpoint signaling"/>
    <property type="evidence" value="ECO:0007669"/>
    <property type="project" value="TreeGrafter"/>
</dbReference>
<comment type="caution">
    <text evidence="4">The sequence shown here is derived from an EMBL/GenBank/DDBJ whole genome shotgun (WGS) entry which is preliminary data.</text>
</comment>
<feature type="region of interest" description="Disordered" evidence="2">
    <location>
        <begin position="227"/>
        <end position="282"/>
    </location>
</feature>
<feature type="compositionally biased region" description="Low complexity" evidence="2">
    <location>
        <begin position="341"/>
        <end position="387"/>
    </location>
</feature>
<dbReference type="PANTHER" id="PTHR13561">
    <property type="entry name" value="DNA REPLICATION REGULATOR DPB11-RELATED"/>
    <property type="match status" value="1"/>
</dbReference>
<dbReference type="OrthoDB" id="552788at2759"/>
<name>A0A2P6TC31_CHLSO</name>
<gene>
    <name evidence="4" type="ORF">C2E21_9173</name>
</gene>
<reference evidence="4 5" key="1">
    <citation type="journal article" date="2018" name="Plant J.">
        <title>Genome sequences of Chlorella sorokiniana UTEX 1602 and Micractinium conductrix SAG 241.80: implications to maltose excretion by a green alga.</title>
        <authorList>
            <person name="Arriola M.B."/>
            <person name="Velmurugan N."/>
            <person name="Zhang Y."/>
            <person name="Plunkett M.H."/>
            <person name="Hondzo H."/>
            <person name="Barney B.M."/>
        </authorList>
    </citation>
    <scope>NUCLEOTIDE SEQUENCE [LARGE SCALE GENOMIC DNA]</scope>
    <source>
        <strain evidence="5">UTEX 1602</strain>
    </source>
</reference>
<evidence type="ECO:0000259" key="3">
    <source>
        <dbReference type="PROSITE" id="PS50172"/>
    </source>
</evidence>
<dbReference type="STRING" id="3076.A0A2P6TC31"/>
<feature type="region of interest" description="Disordered" evidence="2">
    <location>
        <begin position="621"/>
        <end position="693"/>
    </location>
</feature>
<dbReference type="GO" id="GO:0006270">
    <property type="term" value="P:DNA replication initiation"/>
    <property type="evidence" value="ECO:0007669"/>
    <property type="project" value="TreeGrafter"/>
</dbReference>
<dbReference type="GO" id="GO:0033314">
    <property type="term" value="P:mitotic DNA replication checkpoint signaling"/>
    <property type="evidence" value="ECO:0007669"/>
    <property type="project" value="TreeGrafter"/>
</dbReference>
<feature type="domain" description="BRCT" evidence="3">
    <location>
        <begin position="30"/>
        <end position="119"/>
    </location>
</feature>
<dbReference type="Pfam" id="PF12738">
    <property type="entry name" value="PTCB-BRCT"/>
    <property type="match status" value="1"/>
</dbReference>
<protein>
    <recommendedName>
        <fullName evidence="3">BRCT domain-containing protein</fullName>
    </recommendedName>
</protein>
<evidence type="ECO:0000313" key="4">
    <source>
        <dbReference type="EMBL" id="PRW20191.1"/>
    </source>
</evidence>
<keyword evidence="1" id="KW-0677">Repeat</keyword>
<dbReference type="InterPro" id="IPR036420">
    <property type="entry name" value="BRCT_dom_sf"/>
</dbReference>
<evidence type="ECO:0000256" key="2">
    <source>
        <dbReference type="SAM" id="MobiDB-lite"/>
    </source>
</evidence>
<keyword evidence="5" id="KW-1185">Reference proteome</keyword>
<dbReference type="SUPFAM" id="SSF52113">
    <property type="entry name" value="BRCT domain"/>
    <property type="match status" value="1"/>
</dbReference>
<accession>A0A2P6TC31</accession>
<evidence type="ECO:0000256" key="1">
    <source>
        <dbReference type="ARBA" id="ARBA00022737"/>
    </source>
</evidence>
<proteinExistence type="predicted"/>
<feature type="compositionally biased region" description="Low complexity" evidence="2">
    <location>
        <begin position="264"/>
        <end position="273"/>
    </location>
</feature>
<dbReference type="InterPro" id="IPR001357">
    <property type="entry name" value="BRCT_dom"/>
</dbReference>
<dbReference type="Proteomes" id="UP000239899">
    <property type="component" value="Unassembled WGS sequence"/>
</dbReference>
<feature type="compositionally biased region" description="Low complexity" evidence="2">
    <location>
        <begin position="228"/>
        <end position="256"/>
    </location>
</feature>
<feature type="compositionally biased region" description="Low complexity" evidence="2">
    <location>
        <begin position="464"/>
        <end position="475"/>
    </location>
</feature>
<organism evidence="4 5">
    <name type="scientific">Chlorella sorokiniana</name>
    <name type="common">Freshwater green alga</name>
    <dbReference type="NCBI Taxonomy" id="3076"/>
    <lineage>
        <taxon>Eukaryota</taxon>
        <taxon>Viridiplantae</taxon>
        <taxon>Chlorophyta</taxon>
        <taxon>core chlorophytes</taxon>
        <taxon>Trebouxiophyceae</taxon>
        <taxon>Chlorellales</taxon>
        <taxon>Chlorellaceae</taxon>
        <taxon>Chlorella clade</taxon>
        <taxon>Chlorella</taxon>
    </lineage>
</organism>
<dbReference type="AlphaFoldDB" id="A0A2P6TC31"/>
<feature type="region of interest" description="Disordered" evidence="2">
    <location>
        <begin position="130"/>
        <end position="172"/>
    </location>
</feature>
<feature type="region of interest" description="Disordered" evidence="2">
    <location>
        <begin position="339"/>
        <end position="536"/>
    </location>
</feature>